<evidence type="ECO:0000256" key="3">
    <source>
        <dbReference type="ARBA" id="ARBA00022741"/>
    </source>
</evidence>
<organism evidence="10 11">
    <name type="scientific">Knoellia subterranea KCTC 19937</name>
    <dbReference type="NCBI Taxonomy" id="1385521"/>
    <lineage>
        <taxon>Bacteria</taxon>
        <taxon>Bacillati</taxon>
        <taxon>Actinomycetota</taxon>
        <taxon>Actinomycetes</taxon>
        <taxon>Micrococcales</taxon>
        <taxon>Intrasporangiaceae</taxon>
        <taxon>Knoellia</taxon>
    </lineage>
</organism>
<dbReference type="Proteomes" id="UP000030011">
    <property type="component" value="Unassembled WGS sequence"/>
</dbReference>
<dbReference type="HAMAP" id="MF_00140_B">
    <property type="entry name" value="Trp_tRNA_synth_B"/>
    <property type="match status" value="1"/>
</dbReference>
<protein>
    <recommendedName>
        <fullName evidence="8">Tryptophan--tRNA ligase</fullName>
        <ecNumber evidence="8">6.1.1.2</ecNumber>
    </recommendedName>
    <alternativeName>
        <fullName evidence="8">Tryptophanyl-tRNA synthetase</fullName>
        <shortName evidence="8">TrpRS</shortName>
    </alternativeName>
</protein>
<keyword evidence="11" id="KW-1185">Reference proteome</keyword>
<dbReference type="InterPro" id="IPR002305">
    <property type="entry name" value="aa-tRNA-synth_Ic"/>
</dbReference>
<dbReference type="EC" id="6.1.1.2" evidence="8"/>
<dbReference type="GO" id="GO:0005829">
    <property type="term" value="C:cytosol"/>
    <property type="evidence" value="ECO:0007669"/>
    <property type="project" value="TreeGrafter"/>
</dbReference>
<keyword evidence="4 8" id="KW-0067">ATP-binding</keyword>
<comment type="subcellular location">
    <subcellularLocation>
        <location evidence="8">Cytoplasm</location>
    </subcellularLocation>
</comment>
<evidence type="ECO:0000256" key="5">
    <source>
        <dbReference type="ARBA" id="ARBA00022917"/>
    </source>
</evidence>
<evidence type="ECO:0000256" key="8">
    <source>
        <dbReference type="HAMAP-Rule" id="MF_00140"/>
    </source>
</evidence>
<dbReference type="OrthoDB" id="9801042at2"/>
<keyword evidence="8" id="KW-0963">Cytoplasm</keyword>
<dbReference type="InterPro" id="IPR001412">
    <property type="entry name" value="aa-tRNA-synth_I_CS"/>
</dbReference>
<evidence type="ECO:0000256" key="1">
    <source>
        <dbReference type="ARBA" id="ARBA00005594"/>
    </source>
</evidence>
<evidence type="ECO:0000256" key="7">
    <source>
        <dbReference type="ARBA" id="ARBA00049929"/>
    </source>
</evidence>
<dbReference type="FunFam" id="1.10.240.10:FF:000002">
    <property type="entry name" value="Tryptophan--tRNA ligase"/>
    <property type="match status" value="1"/>
</dbReference>
<dbReference type="PRINTS" id="PR01039">
    <property type="entry name" value="TRNASYNTHTRP"/>
</dbReference>
<dbReference type="InterPro" id="IPR024109">
    <property type="entry name" value="Trp-tRNA-ligase_bac-type"/>
</dbReference>
<reference evidence="10 11" key="1">
    <citation type="submission" date="2013-08" db="EMBL/GenBank/DDBJ databases">
        <title>The genome sequence of Knoellia subterranea.</title>
        <authorList>
            <person name="Zhu W."/>
            <person name="Wang G."/>
        </authorList>
    </citation>
    <scope>NUCLEOTIDE SEQUENCE [LARGE SCALE GENOMIC DNA]</scope>
    <source>
        <strain evidence="10 11">KCTC 19937</strain>
    </source>
</reference>
<dbReference type="RefSeq" id="WP_035906922.1">
    <property type="nucleotide sequence ID" value="NZ_AVPK01000011.1"/>
</dbReference>
<dbReference type="PANTHER" id="PTHR43766">
    <property type="entry name" value="TRYPTOPHAN--TRNA LIGASE, MITOCHONDRIAL"/>
    <property type="match status" value="1"/>
</dbReference>
<dbReference type="SUPFAM" id="SSF52374">
    <property type="entry name" value="Nucleotidylyl transferase"/>
    <property type="match status" value="1"/>
</dbReference>
<evidence type="ECO:0000256" key="2">
    <source>
        <dbReference type="ARBA" id="ARBA00022598"/>
    </source>
</evidence>
<sequence>MTRMSAPQAPHGAARILSGMQPTSDSLHLGNYLGALVNWVKLQDEFDAYYFVADLHALTVPTDPAVLRERTRKTAAQFIAGGVDPERSAVFCQSHITEHAELGWVMNCLTAFGEASRMTQFKDKTAKGQNANVGLFTYPMLMAADILMYDAAYVPVGEDQRQHLEITRDLAERFNTRFGEGGLVVPEPYIVKGSAKIQDLQEPTSKMSKTTSGPKGVIDLMQDPAKIAKNIRSAVTDTEAEIRYDLENKPGVSNLLVIHSVLSGTAIPDLEASFAGRGYGDLKKEVADVVVAAIEPFQKRMTELLDDPAELDRILASGADRARGVAQATMTRVRERVGLLPAAR</sequence>
<dbReference type="InterPro" id="IPR014729">
    <property type="entry name" value="Rossmann-like_a/b/a_fold"/>
</dbReference>
<dbReference type="GO" id="GO:0006436">
    <property type="term" value="P:tryptophanyl-tRNA aminoacylation"/>
    <property type="evidence" value="ECO:0007669"/>
    <property type="project" value="UniProtKB-UniRule"/>
</dbReference>
<proteinExistence type="inferred from homology"/>
<dbReference type="STRING" id="1385521.N803_05625"/>
<dbReference type="PROSITE" id="PS00178">
    <property type="entry name" value="AA_TRNA_LIGASE_I"/>
    <property type="match status" value="1"/>
</dbReference>
<feature type="binding site" evidence="8">
    <location>
        <begin position="21"/>
        <end position="23"/>
    </location>
    <ligand>
        <name>ATP</name>
        <dbReference type="ChEBI" id="CHEBI:30616"/>
    </ligand>
</feature>
<dbReference type="Gene3D" id="1.10.240.10">
    <property type="entry name" value="Tyrosyl-Transfer RNA Synthetase"/>
    <property type="match status" value="1"/>
</dbReference>
<dbReference type="InterPro" id="IPR002306">
    <property type="entry name" value="Trp-tRNA-ligase"/>
</dbReference>
<evidence type="ECO:0000256" key="6">
    <source>
        <dbReference type="ARBA" id="ARBA00023146"/>
    </source>
</evidence>
<dbReference type="GO" id="GO:0005524">
    <property type="term" value="F:ATP binding"/>
    <property type="evidence" value="ECO:0007669"/>
    <property type="project" value="UniProtKB-UniRule"/>
</dbReference>
<comment type="function">
    <text evidence="8">Catalyzes the attachment of tryptophan to tRNA(Trp).</text>
</comment>
<comment type="caution">
    <text evidence="8">Lacks conserved residue(s) required for the propagation of feature annotation.</text>
</comment>
<gene>
    <name evidence="8" type="primary">trpS</name>
    <name evidence="10" type="ORF">N803_05625</name>
</gene>
<dbReference type="PANTHER" id="PTHR43766:SF1">
    <property type="entry name" value="TRYPTOPHAN--TRNA LIGASE, MITOCHONDRIAL"/>
    <property type="match status" value="1"/>
</dbReference>
<dbReference type="NCBIfam" id="TIGR00233">
    <property type="entry name" value="trpS"/>
    <property type="match status" value="1"/>
</dbReference>
<comment type="caution">
    <text evidence="10">The sequence shown here is derived from an EMBL/GenBank/DDBJ whole genome shotgun (WGS) entry which is preliminary data.</text>
</comment>
<evidence type="ECO:0000256" key="9">
    <source>
        <dbReference type="RuleBase" id="RU363036"/>
    </source>
</evidence>
<dbReference type="GO" id="GO:0004830">
    <property type="term" value="F:tryptophan-tRNA ligase activity"/>
    <property type="evidence" value="ECO:0007669"/>
    <property type="project" value="UniProtKB-UniRule"/>
</dbReference>
<keyword evidence="2 8" id="KW-0436">Ligase</keyword>
<dbReference type="EMBL" id="AVPK01000011">
    <property type="protein sequence ID" value="KGN36423.1"/>
    <property type="molecule type" value="Genomic_DNA"/>
</dbReference>
<dbReference type="AlphaFoldDB" id="A0A0A0JH11"/>
<evidence type="ECO:0000256" key="4">
    <source>
        <dbReference type="ARBA" id="ARBA00022840"/>
    </source>
</evidence>
<keyword evidence="3 8" id="KW-0547">Nucleotide-binding</keyword>
<dbReference type="Pfam" id="PF00579">
    <property type="entry name" value="tRNA-synt_1b"/>
    <property type="match status" value="1"/>
</dbReference>
<evidence type="ECO:0000313" key="10">
    <source>
        <dbReference type="EMBL" id="KGN36423.1"/>
    </source>
</evidence>
<comment type="subunit">
    <text evidence="8">Homodimer.</text>
</comment>
<evidence type="ECO:0000313" key="11">
    <source>
        <dbReference type="Proteomes" id="UP000030011"/>
    </source>
</evidence>
<comment type="similarity">
    <text evidence="1 8 9">Belongs to the class-I aminoacyl-tRNA synthetase family.</text>
</comment>
<comment type="catalytic activity">
    <reaction evidence="7 8">
        <text>tRNA(Trp) + L-tryptophan + ATP = L-tryptophyl-tRNA(Trp) + AMP + diphosphate + H(+)</text>
        <dbReference type="Rhea" id="RHEA:24080"/>
        <dbReference type="Rhea" id="RHEA-COMP:9671"/>
        <dbReference type="Rhea" id="RHEA-COMP:9705"/>
        <dbReference type="ChEBI" id="CHEBI:15378"/>
        <dbReference type="ChEBI" id="CHEBI:30616"/>
        <dbReference type="ChEBI" id="CHEBI:33019"/>
        <dbReference type="ChEBI" id="CHEBI:57912"/>
        <dbReference type="ChEBI" id="CHEBI:78442"/>
        <dbReference type="ChEBI" id="CHEBI:78535"/>
        <dbReference type="ChEBI" id="CHEBI:456215"/>
        <dbReference type="EC" id="6.1.1.2"/>
    </reaction>
</comment>
<dbReference type="eggNOG" id="COG0180">
    <property type="taxonomic scope" value="Bacteria"/>
</dbReference>
<feature type="binding site" evidence="8">
    <location>
        <position position="145"/>
    </location>
    <ligand>
        <name>L-tryptophan</name>
        <dbReference type="ChEBI" id="CHEBI:57912"/>
    </ligand>
</feature>
<keyword evidence="5 8" id="KW-0648">Protein biosynthesis</keyword>
<dbReference type="InterPro" id="IPR050203">
    <property type="entry name" value="Trp-tRNA_synthetase"/>
</dbReference>
<dbReference type="CDD" id="cd00806">
    <property type="entry name" value="TrpRS_core"/>
    <property type="match status" value="1"/>
</dbReference>
<accession>A0A0A0JH11</accession>
<feature type="binding site" evidence="8">
    <location>
        <begin position="30"/>
        <end position="31"/>
    </location>
    <ligand>
        <name>ATP</name>
        <dbReference type="ChEBI" id="CHEBI:30616"/>
    </ligand>
</feature>
<feature type="binding site" evidence="8">
    <location>
        <begin position="157"/>
        <end position="159"/>
    </location>
    <ligand>
        <name>ATP</name>
        <dbReference type="ChEBI" id="CHEBI:30616"/>
    </ligand>
</feature>
<feature type="binding site" evidence="8">
    <location>
        <position position="197"/>
    </location>
    <ligand>
        <name>ATP</name>
        <dbReference type="ChEBI" id="CHEBI:30616"/>
    </ligand>
</feature>
<keyword evidence="6 8" id="KW-0030">Aminoacyl-tRNA synthetase</keyword>
<dbReference type="Gene3D" id="3.40.50.620">
    <property type="entry name" value="HUPs"/>
    <property type="match status" value="1"/>
</dbReference>
<name>A0A0A0JH11_9MICO</name>